<dbReference type="Proteomes" id="UP000464178">
    <property type="component" value="Chromosome"/>
</dbReference>
<dbReference type="AlphaFoldDB" id="A0A6P2D282"/>
<gene>
    <name evidence="2" type="ORF">SOIL9_32090</name>
</gene>
<dbReference type="InterPro" id="IPR039561">
    <property type="entry name" value="Peptidase_M15C"/>
</dbReference>
<organism evidence="2 3">
    <name type="scientific">Gemmata massiliana</name>
    <dbReference type="NCBI Taxonomy" id="1210884"/>
    <lineage>
        <taxon>Bacteria</taxon>
        <taxon>Pseudomonadati</taxon>
        <taxon>Planctomycetota</taxon>
        <taxon>Planctomycetia</taxon>
        <taxon>Gemmatales</taxon>
        <taxon>Gemmataceae</taxon>
        <taxon>Gemmata</taxon>
    </lineage>
</organism>
<evidence type="ECO:0000259" key="1">
    <source>
        <dbReference type="Pfam" id="PF13539"/>
    </source>
</evidence>
<evidence type="ECO:0000313" key="3">
    <source>
        <dbReference type="Proteomes" id="UP000464178"/>
    </source>
</evidence>
<dbReference type="RefSeq" id="WP_162669032.1">
    <property type="nucleotide sequence ID" value="NZ_LR593886.1"/>
</dbReference>
<name>A0A6P2D282_9BACT</name>
<sequence>MNRTVPALVWVVVALALAPTIGRSVPAEPAGTTSDPIIDSKMTADEAFEGLDRRCPKGLRERQKIVTVTYWGFDEKVHRGQLVVDKDLEKDIVEVFEVALKEKFPIQSVIPVSHAKFRKNEKWDDDLSMAANNTSAFNYREVTGGTSLSKHALGRAIDINPVQNPYIKGKTSLPQSSKYDPKAPGTLTADHPVTKAFLTHGWEWGGNWKSLKDYQHFEKPAPSAK</sequence>
<proteinExistence type="predicted"/>
<dbReference type="InterPro" id="IPR009045">
    <property type="entry name" value="Zn_M74/Hedgehog-like"/>
</dbReference>
<protein>
    <recommendedName>
        <fullName evidence="1">Peptidase M15C domain-containing protein</fullName>
    </recommendedName>
</protein>
<feature type="domain" description="Peptidase M15C" evidence="1">
    <location>
        <begin position="144"/>
        <end position="219"/>
    </location>
</feature>
<accession>A0A6P2D282</accession>
<keyword evidence="3" id="KW-1185">Reference proteome</keyword>
<dbReference type="KEGG" id="gms:SOIL9_32090"/>
<dbReference type="Gene3D" id="3.30.1380.10">
    <property type="match status" value="1"/>
</dbReference>
<dbReference type="GO" id="GO:0008233">
    <property type="term" value="F:peptidase activity"/>
    <property type="evidence" value="ECO:0007669"/>
    <property type="project" value="InterPro"/>
</dbReference>
<evidence type="ECO:0000313" key="2">
    <source>
        <dbReference type="EMBL" id="VTR94505.1"/>
    </source>
</evidence>
<dbReference type="CDD" id="cd14845">
    <property type="entry name" value="L-Ala-D-Glu_peptidase_like"/>
    <property type="match status" value="1"/>
</dbReference>
<dbReference type="Pfam" id="PF13539">
    <property type="entry name" value="Peptidase_M15_4"/>
    <property type="match status" value="1"/>
</dbReference>
<reference evidence="2 3" key="1">
    <citation type="submission" date="2019-05" db="EMBL/GenBank/DDBJ databases">
        <authorList>
            <consortium name="Science for Life Laboratories"/>
        </authorList>
    </citation>
    <scope>NUCLEOTIDE SEQUENCE [LARGE SCALE GENOMIC DNA]</scope>
    <source>
        <strain evidence="2">Soil9</strain>
    </source>
</reference>
<dbReference type="EMBL" id="LR593886">
    <property type="protein sequence ID" value="VTR94505.1"/>
    <property type="molecule type" value="Genomic_DNA"/>
</dbReference>
<dbReference type="SUPFAM" id="SSF55166">
    <property type="entry name" value="Hedgehog/DD-peptidase"/>
    <property type="match status" value="1"/>
</dbReference>